<feature type="transmembrane region" description="Helical" evidence="1">
    <location>
        <begin position="93"/>
        <end position="114"/>
    </location>
</feature>
<keyword evidence="1" id="KW-1133">Transmembrane helix</keyword>
<keyword evidence="1" id="KW-0812">Transmembrane</keyword>
<evidence type="ECO:0000313" key="2">
    <source>
        <dbReference type="EMBL" id="KAL0128753.1"/>
    </source>
</evidence>
<dbReference type="Proteomes" id="UP001430953">
    <property type="component" value="Unassembled WGS sequence"/>
</dbReference>
<evidence type="ECO:0000256" key="1">
    <source>
        <dbReference type="SAM" id="Phobius"/>
    </source>
</evidence>
<keyword evidence="1" id="KW-0472">Membrane</keyword>
<gene>
    <name evidence="2" type="ORF">PUN28_003857</name>
</gene>
<evidence type="ECO:0000313" key="3">
    <source>
        <dbReference type="Proteomes" id="UP001430953"/>
    </source>
</evidence>
<reference evidence="2 3" key="1">
    <citation type="submission" date="2023-03" db="EMBL/GenBank/DDBJ databases">
        <title>High recombination rates correlate with genetic variation in Cardiocondyla obscurior ants.</title>
        <authorList>
            <person name="Errbii M."/>
        </authorList>
    </citation>
    <scope>NUCLEOTIDE SEQUENCE [LARGE SCALE GENOMIC DNA]</scope>
    <source>
        <strain evidence="2">Alpha-2009</strain>
        <tissue evidence="2">Whole body</tissue>
    </source>
</reference>
<accession>A0AAW2GMA7</accession>
<organism evidence="2 3">
    <name type="scientific">Cardiocondyla obscurior</name>
    <dbReference type="NCBI Taxonomy" id="286306"/>
    <lineage>
        <taxon>Eukaryota</taxon>
        <taxon>Metazoa</taxon>
        <taxon>Ecdysozoa</taxon>
        <taxon>Arthropoda</taxon>
        <taxon>Hexapoda</taxon>
        <taxon>Insecta</taxon>
        <taxon>Pterygota</taxon>
        <taxon>Neoptera</taxon>
        <taxon>Endopterygota</taxon>
        <taxon>Hymenoptera</taxon>
        <taxon>Apocrita</taxon>
        <taxon>Aculeata</taxon>
        <taxon>Formicoidea</taxon>
        <taxon>Formicidae</taxon>
        <taxon>Myrmicinae</taxon>
        <taxon>Cardiocondyla</taxon>
    </lineage>
</organism>
<dbReference type="EMBL" id="JADYXP020000003">
    <property type="protein sequence ID" value="KAL0128753.1"/>
    <property type="molecule type" value="Genomic_DNA"/>
</dbReference>
<keyword evidence="3" id="KW-1185">Reference proteome</keyword>
<feature type="transmembrane region" description="Helical" evidence="1">
    <location>
        <begin position="12"/>
        <end position="35"/>
    </location>
</feature>
<name>A0AAW2GMA7_9HYME</name>
<proteinExistence type="predicted"/>
<comment type="caution">
    <text evidence="2">The sequence shown here is derived from an EMBL/GenBank/DDBJ whole genome shotgun (WGS) entry which is preliminary data.</text>
</comment>
<dbReference type="AlphaFoldDB" id="A0AAW2GMA7"/>
<protein>
    <submittedName>
        <fullName evidence="2">Uncharacterized protein</fullName>
    </submittedName>
</protein>
<sequence>MYARVRVKTVCAFVSHAIIRSHILSGYLFICTFIVSRKNLFYYFSSKNIGDSLFFNNIIQKYLKRIFKNMLSMESNNYTCRKLNARISNRYKFLGKILTTPCACFNLIYFNIVFS</sequence>